<dbReference type="EMBL" id="OV696693">
    <property type="protein sequence ID" value="CAH1270894.1"/>
    <property type="molecule type" value="Genomic_DNA"/>
</dbReference>
<reference evidence="2" key="1">
    <citation type="submission" date="2022-01" db="EMBL/GenBank/DDBJ databases">
        <authorList>
            <person name="Braso-Vives M."/>
        </authorList>
    </citation>
    <scope>NUCLEOTIDE SEQUENCE</scope>
</reference>
<dbReference type="InterPro" id="IPR000477">
    <property type="entry name" value="RT_dom"/>
</dbReference>
<dbReference type="PANTHER" id="PTHR47510:SF3">
    <property type="entry name" value="ENDO_EXONUCLEASE_PHOSPHATASE DOMAIN-CONTAINING PROTEIN"/>
    <property type="match status" value="1"/>
</dbReference>
<dbReference type="AlphaFoldDB" id="A0A8K0F1T8"/>
<dbReference type="OrthoDB" id="411173at2759"/>
<dbReference type="InterPro" id="IPR043502">
    <property type="entry name" value="DNA/RNA_pol_sf"/>
</dbReference>
<evidence type="ECO:0000313" key="3">
    <source>
        <dbReference type="Proteomes" id="UP000838412"/>
    </source>
</evidence>
<feature type="domain" description="Reverse transcriptase" evidence="1">
    <location>
        <begin position="241"/>
        <end position="376"/>
    </location>
</feature>
<gene>
    <name evidence="2" type="primary">Hypp4498</name>
    <name evidence="2" type="ORF">BLAG_LOCUS23058</name>
</gene>
<organism evidence="2 3">
    <name type="scientific">Branchiostoma lanceolatum</name>
    <name type="common">Common lancelet</name>
    <name type="synonym">Amphioxus lanceolatum</name>
    <dbReference type="NCBI Taxonomy" id="7740"/>
    <lineage>
        <taxon>Eukaryota</taxon>
        <taxon>Metazoa</taxon>
        <taxon>Chordata</taxon>
        <taxon>Cephalochordata</taxon>
        <taxon>Leptocardii</taxon>
        <taxon>Amphioxiformes</taxon>
        <taxon>Branchiostomatidae</taxon>
        <taxon>Branchiostoma</taxon>
    </lineage>
</organism>
<evidence type="ECO:0000259" key="1">
    <source>
        <dbReference type="PROSITE" id="PS50878"/>
    </source>
</evidence>
<evidence type="ECO:0000313" key="2">
    <source>
        <dbReference type="EMBL" id="CAH1270894.1"/>
    </source>
</evidence>
<keyword evidence="3" id="KW-1185">Reference proteome</keyword>
<dbReference type="SUPFAM" id="SSF56672">
    <property type="entry name" value="DNA/RNA polymerases"/>
    <property type="match status" value="1"/>
</dbReference>
<proteinExistence type="predicted"/>
<dbReference type="Proteomes" id="UP000838412">
    <property type="component" value="Chromosome 8"/>
</dbReference>
<sequence length="376" mass="42275">MAMRSSQVHHAEAVNPEVMRSLSLLMNTTEFTPVFQTAEPSRKVAVLTTMLKGLLDKAVPVKKVKITTADKPWMTVRIKELLAERQQAFCSGDTAVYSRLRNAVAKHNKKAKRPYYEREVANLKHSNPGHWFKSIKALMGMDSVKEDASNPSINVLQQECDTLAEHFGSVWSEVSRRVPKLTDVEHKLSQNAFSPFSIGQIKARLRKVNGRKAAGPDLIPSRVLKQYHEELAPVLCDVFNSCLQNCTFPLQWKEAVVRAVPKKPRPHFPSEYRQISLVSCVGKVYEGLLRDALLQDTASSLAPSQHGFMARRSTVTALIYILQSWHKALNSNPKMDVHAVIVDFSRAFDTISHSQLLTSLADTGIRRTLWLSISSY</sequence>
<dbReference type="PANTHER" id="PTHR47510">
    <property type="entry name" value="REVERSE TRANSCRIPTASE DOMAIN-CONTAINING PROTEIN"/>
    <property type="match status" value="1"/>
</dbReference>
<dbReference type="Pfam" id="PF00078">
    <property type="entry name" value="RVT_1"/>
    <property type="match status" value="1"/>
</dbReference>
<accession>A0A8K0F1T8</accession>
<dbReference type="PROSITE" id="PS50878">
    <property type="entry name" value="RT_POL"/>
    <property type="match status" value="1"/>
</dbReference>
<name>A0A8K0F1T8_BRALA</name>
<protein>
    <submittedName>
        <fullName evidence="2">Hypp4498 protein</fullName>
    </submittedName>
</protein>